<dbReference type="RefSeq" id="WP_125054813.1">
    <property type="nucleotide sequence ID" value="NZ_BHZD01000001.1"/>
</dbReference>
<dbReference type="Proteomes" id="UP000286746">
    <property type="component" value="Unassembled WGS sequence"/>
</dbReference>
<dbReference type="Pfam" id="PF04314">
    <property type="entry name" value="PCuAC"/>
    <property type="match status" value="1"/>
</dbReference>
<feature type="chain" id="PRO_5019337929" evidence="2">
    <location>
        <begin position="27"/>
        <end position="225"/>
    </location>
</feature>
<name>A0A401W3C2_STREY</name>
<accession>A0A401W3C2</accession>
<dbReference type="EMBL" id="BHZD01000001">
    <property type="protein sequence ID" value="GCD43775.1"/>
    <property type="molecule type" value="Genomic_DNA"/>
</dbReference>
<dbReference type="InterPro" id="IPR007410">
    <property type="entry name" value="LpqE-like"/>
</dbReference>
<dbReference type="AlphaFoldDB" id="A0A401W3C2"/>
<proteinExistence type="predicted"/>
<feature type="signal peptide" evidence="2">
    <location>
        <begin position="1"/>
        <end position="26"/>
    </location>
</feature>
<comment type="caution">
    <text evidence="3">The sequence shown here is derived from an EMBL/GenBank/DDBJ whole genome shotgun (WGS) entry which is preliminary data.</text>
</comment>
<keyword evidence="3" id="KW-0449">Lipoprotein</keyword>
<dbReference type="InterPro" id="IPR036182">
    <property type="entry name" value="PCuAC_sf"/>
</dbReference>
<keyword evidence="2" id="KW-0732">Signal</keyword>
<evidence type="ECO:0000313" key="4">
    <source>
        <dbReference type="Proteomes" id="UP000286746"/>
    </source>
</evidence>
<dbReference type="PROSITE" id="PS51257">
    <property type="entry name" value="PROKAR_LIPOPROTEIN"/>
    <property type="match status" value="1"/>
</dbReference>
<feature type="region of interest" description="Disordered" evidence="1">
    <location>
        <begin position="167"/>
        <end position="225"/>
    </location>
</feature>
<evidence type="ECO:0000256" key="1">
    <source>
        <dbReference type="SAM" id="MobiDB-lite"/>
    </source>
</evidence>
<organism evidence="3 4">
    <name type="scientific">Streptomyces paromomycinus</name>
    <name type="common">Streptomyces rimosus subsp. paromomycinus</name>
    <dbReference type="NCBI Taxonomy" id="92743"/>
    <lineage>
        <taxon>Bacteria</taxon>
        <taxon>Bacillati</taxon>
        <taxon>Actinomycetota</taxon>
        <taxon>Actinomycetes</taxon>
        <taxon>Kitasatosporales</taxon>
        <taxon>Streptomycetaceae</taxon>
        <taxon>Streptomyces</taxon>
    </lineage>
</organism>
<keyword evidence="4" id="KW-1185">Reference proteome</keyword>
<gene>
    <name evidence="3" type="ORF">GKJPGBOP_03458</name>
</gene>
<feature type="compositionally biased region" description="Low complexity" evidence="1">
    <location>
        <begin position="169"/>
        <end position="215"/>
    </location>
</feature>
<sequence length="225" mass="22050">MSRSLRRGVLAATVLTLSIATLSACGAGNDAQTLQVKPDNAATSVGDLKIQNASVVTQPEPDAEGPAVVTATVFNNGSKDQTLESIKVNGTNKEAKLSPAKGSGAIVVPAGGSIVIGGKDNASAVLDSGRGSVKNGDAQSVTFDFSAAGKVTLRAFVVPAKTYFKDFGPSEVPSPSGSGRPSGSPSASGSPSGKPTPSGSAGANADAGDNASPSNGAPQSPEAGR</sequence>
<evidence type="ECO:0000313" key="3">
    <source>
        <dbReference type="EMBL" id="GCD43775.1"/>
    </source>
</evidence>
<dbReference type="SUPFAM" id="SSF110087">
    <property type="entry name" value="DR1885-like metal-binding protein"/>
    <property type="match status" value="1"/>
</dbReference>
<protein>
    <submittedName>
        <fullName evidence="3">Lipoprotein</fullName>
    </submittedName>
</protein>
<evidence type="ECO:0000256" key="2">
    <source>
        <dbReference type="SAM" id="SignalP"/>
    </source>
</evidence>
<reference evidence="3 4" key="1">
    <citation type="submission" date="2018-11" db="EMBL/GenBank/DDBJ databases">
        <title>Whole genome sequence of Streptomyces paromomycinus NBRC 15454(T).</title>
        <authorList>
            <person name="Komaki H."/>
            <person name="Tamura T."/>
        </authorList>
    </citation>
    <scope>NUCLEOTIDE SEQUENCE [LARGE SCALE GENOMIC DNA]</scope>
    <source>
        <strain evidence="3 4">NBRC 15454</strain>
    </source>
</reference>